<dbReference type="InterPro" id="IPR031121">
    <property type="entry name" value="RIK/BLOM7"/>
</dbReference>
<protein>
    <recommendedName>
        <fullName evidence="2">KHDC4/BBP-like KH-domain type I domain-containing protein</fullName>
    </recommendedName>
</protein>
<evidence type="ECO:0000256" key="1">
    <source>
        <dbReference type="SAM" id="MobiDB-lite"/>
    </source>
</evidence>
<organism evidence="3 4">
    <name type="scientific">Prorocentrum cordatum</name>
    <dbReference type="NCBI Taxonomy" id="2364126"/>
    <lineage>
        <taxon>Eukaryota</taxon>
        <taxon>Sar</taxon>
        <taxon>Alveolata</taxon>
        <taxon>Dinophyceae</taxon>
        <taxon>Prorocentrales</taxon>
        <taxon>Prorocentraceae</taxon>
        <taxon>Prorocentrum</taxon>
    </lineage>
</organism>
<feature type="region of interest" description="Disordered" evidence="1">
    <location>
        <begin position="1"/>
        <end position="38"/>
    </location>
</feature>
<sequence length="189" mass="21169">MWRTARPWTAARGGGAATAAADGWSSAALPPTERPRRDRGTHHLQRLWCYFHIENMAVPGFDLVPIIIGLRGCNTRRIAELTGAKVRVRGKGSRHLEPVTGKEAPVPLSLVVTCFGSQPDNFLEACVQATMLLRHVEQRYFDWRSQCGAAHAETEEAFTLELKCRETWEGLRARLGDQAPACYRRCLTR</sequence>
<dbReference type="Proteomes" id="UP001189429">
    <property type="component" value="Unassembled WGS sequence"/>
</dbReference>
<dbReference type="Pfam" id="PF22675">
    <property type="entry name" value="KH-I_KHDC4-BBP"/>
    <property type="match status" value="1"/>
</dbReference>
<feature type="compositionally biased region" description="Low complexity" evidence="1">
    <location>
        <begin position="1"/>
        <end position="28"/>
    </location>
</feature>
<evidence type="ECO:0000259" key="2">
    <source>
        <dbReference type="Pfam" id="PF22675"/>
    </source>
</evidence>
<accession>A0ABN9SYY3</accession>
<dbReference type="SUPFAM" id="SSF54791">
    <property type="entry name" value="Eukaryotic type KH-domain (KH-domain type I)"/>
    <property type="match status" value="1"/>
</dbReference>
<feature type="domain" description="KHDC4/BBP-like KH-domain type I" evidence="2">
    <location>
        <begin position="59"/>
        <end position="133"/>
    </location>
</feature>
<comment type="caution">
    <text evidence="3">The sequence shown here is derived from an EMBL/GenBank/DDBJ whole genome shotgun (WGS) entry which is preliminary data.</text>
</comment>
<dbReference type="PANTHER" id="PTHR15744:SF0">
    <property type="entry name" value="KH HOMOLOGY DOMAIN-CONTAINING PROTEIN 4"/>
    <property type="match status" value="1"/>
</dbReference>
<name>A0ABN9SYY3_9DINO</name>
<dbReference type="Gene3D" id="3.30.1370.10">
    <property type="entry name" value="K Homology domain, type 1"/>
    <property type="match status" value="1"/>
</dbReference>
<dbReference type="InterPro" id="IPR055256">
    <property type="entry name" value="KH_1_KHDC4/BBP-like"/>
</dbReference>
<evidence type="ECO:0000313" key="3">
    <source>
        <dbReference type="EMBL" id="CAK0837737.1"/>
    </source>
</evidence>
<gene>
    <name evidence="3" type="ORF">PCOR1329_LOCUS33856</name>
</gene>
<dbReference type="InterPro" id="IPR036612">
    <property type="entry name" value="KH_dom_type_1_sf"/>
</dbReference>
<keyword evidence="4" id="KW-1185">Reference proteome</keyword>
<dbReference type="PANTHER" id="PTHR15744">
    <property type="entry name" value="BLOM7"/>
    <property type="match status" value="1"/>
</dbReference>
<dbReference type="EMBL" id="CAUYUJ010014172">
    <property type="protein sequence ID" value="CAK0837737.1"/>
    <property type="molecule type" value="Genomic_DNA"/>
</dbReference>
<reference evidence="3" key="1">
    <citation type="submission" date="2023-10" db="EMBL/GenBank/DDBJ databases">
        <authorList>
            <person name="Chen Y."/>
            <person name="Shah S."/>
            <person name="Dougan E. K."/>
            <person name="Thang M."/>
            <person name="Chan C."/>
        </authorList>
    </citation>
    <scope>NUCLEOTIDE SEQUENCE [LARGE SCALE GENOMIC DNA]</scope>
</reference>
<evidence type="ECO:0000313" key="4">
    <source>
        <dbReference type="Proteomes" id="UP001189429"/>
    </source>
</evidence>
<proteinExistence type="predicted"/>